<protein>
    <submittedName>
        <fullName evidence="1">Uncharacterized protein</fullName>
    </submittedName>
</protein>
<reference evidence="2" key="1">
    <citation type="submission" date="2019-02" db="EMBL/GenBank/DDBJ databases">
        <title>Glaciihabitans arcticus sp. nov., a psychrotolerant bacterium isolated from polar soil.</title>
        <authorList>
            <person name="Dahal R.H."/>
        </authorList>
    </citation>
    <scope>NUCLEOTIDE SEQUENCE [LARGE SCALE GENOMIC DNA]</scope>
    <source>
        <strain evidence="2">RP-3-7</strain>
    </source>
</reference>
<comment type="caution">
    <text evidence="1">The sequence shown here is derived from an EMBL/GenBank/DDBJ whole genome shotgun (WGS) entry which is preliminary data.</text>
</comment>
<dbReference type="RefSeq" id="WP_130980061.1">
    <property type="nucleotide sequence ID" value="NZ_SISG01000001.1"/>
</dbReference>
<gene>
    <name evidence="1" type="ORF">EYE40_00245</name>
</gene>
<dbReference type="AlphaFoldDB" id="A0A4Q9GUV3"/>
<dbReference type="EMBL" id="SISG01000001">
    <property type="protein sequence ID" value="TBN55950.1"/>
    <property type="molecule type" value="Genomic_DNA"/>
</dbReference>
<proteinExistence type="predicted"/>
<accession>A0A4Q9GUV3</accession>
<keyword evidence="2" id="KW-1185">Reference proteome</keyword>
<dbReference type="InterPro" id="IPR043148">
    <property type="entry name" value="TagF_C"/>
</dbReference>
<dbReference type="SUPFAM" id="SSF53756">
    <property type="entry name" value="UDP-Glycosyltransferase/glycogen phosphorylase"/>
    <property type="match status" value="1"/>
</dbReference>
<name>A0A4Q9GUV3_9MICO</name>
<evidence type="ECO:0000313" key="2">
    <source>
        <dbReference type="Proteomes" id="UP000294194"/>
    </source>
</evidence>
<dbReference type="Gene3D" id="3.40.50.12580">
    <property type="match status" value="1"/>
</dbReference>
<evidence type="ECO:0000313" key="1">
    <source>
        <dbReference type="EMBL" id="TBN55950.1"/>
    </source>
</evidence>
<dbReference type="Proteomes" id="UP000294194">
    <property type="component" value="Unassembled WGS sequence"/>
</dbReference>
<sequence>MDSAAGTRALVELEDRSPAVLFELFDGSDVHAWPYLRWPLTQSMAEIELGQVAIANPVSMGARLGKLANQLLPNPFSPSRLPRPSPLLFVVAGRTQATVPGGHRNWLTDDFAEDFAGDAAVLQYRLLDRTTPDAERPTLPHTYSFHDAELASDINARLRPLSAAKIAATTDFVRAVYAELDFEVGEGSIRSALKKVLRHQARVAFMRGRYERVLDDAAPRLIVMDGASYGGARAIQVRLAKERGIPVAELQHGWIGSSHGAYNFGAAMRTPELFAYLPDTLLTFGDYWSRSINTPSTTVAIGKPHLDTLAARAEPWESRPRVALVASSTRTPDAMTASTLELRDALPAEWVVRFRPHPSERATVEAIYPGLVGQPRVEIDMSLDVYESLATSRAVFGHSSTVLFEALAFGSPAFVIDSPLADLYTSRDLFGDRISDAGSLRRAVEAVLAHRPVAADRNDLWKTGGVAAFRAFAQAAVSNG</sequence>
<organism evidence="1 2">
    <name type="scientific">Glaciihabitans arcticus</name>
    <dbReference type="NCBI Taxonomy" id="2668039"/>
    <lineage>
        <taxon>Bacteria</taxon>
        <taxon>Bacillati</taxon>
        <taxon>Actinomycetota</taxon>
        <taxon>Actinomycetes</taxon>
        <taxon>Micrococcales</taxon>
        <taxon>Microbacteriaceae</taxon>
        <taxon>Glaciihabitans</taxon>
    </lineage>
</organism>